<sequence length="123" mass="13520">MARTNYDPLDRHPIFDGTLDPDLDDDVETPPVRTRPAPTLYSDGLALVCAAAVRFEAARRGLSQRQIAVEVGLSRAAVSERFRGRTAWTLDQLGTLALLFGCDPAVLVTEPRKPARELAGNYR</sequence>
<feature type="region of interest" description="Disordered" evidence="1">
    <location>
        <begin position="1"/>
        <end position="36"/>
    </location>
</feature>
<evidence type="ECO:0000313" key="4">
    <source>
        <dbReference type="Proteomes" id="UP000540568"/>
    </source>
</evidence>
<dbReference type="SMART" id="SM00530">
    <property type="entry name" value="HTH_XRE"/>
    <property type="match status" value="1"/>
</dbReference>
<dbReference type="PROSITE" id="PS50943">
    <property type="entry name" value="HTH_CROC1"/>
    <property type="match status" value="1"/>
</dbReference>
<keyword evidence="4" id="KW-1185">Reference proteome</keyword>
<feature type="domain" description="HTH cro/C1-type" evidence="2">
    <location>
        <begin position="59"/>
        <end position="107"/>
    </location>
</feature>
<dbReference type="InterPro" id="IPR010982">
    <property type="entry name" value="Lambda_DNA-bd_dom_sf"/>
</dbReference>
<evidence type="ECO:0000259" key="2">
    <source>
        <dbReference type="PROSITE" id="PS50943"/>
    </source>
</evidence>
<dbReference type="Proteomes" id="UP000540568">
    <property type="component" value="Unassembled WGS sequence"/>
</dbReference>
<dbReference type="CDD" id="cd00093">
    <property type="entry name" value="HTH_XRE"/>
    <property type="match status" value="1"/>
</dbReference>
<protein>
    <recommendedName>
        <fullName evidence="2">HTH cro/C1-type domain-containing protein</fullName>
    </recommendedName>
</protein>
<organism evidence="3 4">
    <name type="scientific">Promicromonospora sukumoe</name>
    <dbReference type="NCBI Taxonomy" id="88382"/>
    <lineage>
        <taxon>Bacteria</taxon>
        <taxon>Bacillati</taxon>
        <taxon>Actinomycetota</taxon>
        <taxon>Actinomycetes</taxon>
        <taxon>Micrococcales</taxon>
        <taxon>Promicromonosporaceae</taxon>
        <taxon>Promicromonospora</taxon>
    </lineage>
</organism>
<dbReference type="GO" id="GO:0003677">
    <property type="term" value="F:DNA binding"/>
    <property type="evidence" value="ECO:0007669"/>
    <property type="project" value="InterPro"/>
</dbReference>
<evidence type="ECO:0000256" key="1">
    <source>
        <dbReference type="SAM" id="MobiDB-lite"/>
    </source>
</evidence>
<dbReference type="RefSeq" id="WP_182617198.1">
    <property type="nucleotide sequence ID" value="NZ_BAAATF010000003.1"/>
</dbReference>
<accession>A0A7W3J9W2</accession>
<dbReference type="Gene3D" id="1.10.260.40">
    <property type="entry name" value="lambda repressor-like DNA-binding domains"/>
    <property type="match status" value="1"/>
</dbReference>
<name>A0A7W3J9W2_9MICO</name>
<dbReference type="InterPro" id="IPR001387">
    <property type="entry name" value="Cro/C1-type_HTH"/>
</dbReference>
<dbReference type="SUPFAM" id="SSF47413">
    <property type="entry name" value="lambda repressor-like DNA-binding domains"/>
    <property type="match status" value="1"/>
</dbReference>
<comment type="caution">
    <text evidence="3">The sequence shown here is derived from an EMBL/GenBank/DDBJ whole genome shotgun (WGS) entry which is preliminary data.</text>
</comment>
<proteinExistence type="predicted"/>
<feature type="compositionally biased region" description="Acidic residues" evidence="1">
    <location>
        <begin position="19"/>
        <end position="28"/>
    </location>
</feature>
<reference evidence="3 4" key="1">
    <citation type="submission" date="2020-07" db="EMBL/GenBank/DDBJ databases">
        <title>Sequencing the genomes of 1000 actinobacteria strains.</title>
        <authorList>
            <person name="Klenk H.-P."/>
        </authorList>
    </citation>
    <scope>NUCLEOTIDE SEQUENCE [LARGE SCALE GENOMIC DNA]</scope>
    <source>
        <strain evidence="3 4">DSM 44121</strain>
    </source>
</reference>
<dbReference type="EMBL" id="JACGWV010000001">
    <property type="protein sequence ID" value="MBA8808849.1"/>
    <property type="molecule type" value="Genomic_DNA"/>
</dbReference>
<evidence type="ECO:0000313" key="3">
    <source>
        <dbReference type="EMBL" id="MBA8808849.1"/>
    </source>
</evidence>
<gene>
    <name evidence="3" type="ORF">FHX71_002791</name>
</gene>
<dbReference type="Pfam" id="PF01381">
    <property type="entry name" value="HTH_3"/>
    <property type="match status" value="1"/>
</dbReference>
<dbReference type="AlphaFoldDB" id="A0A7W3J9W2"/>